<feature type="compositionally biased region" description="Acidic residues" evidence="6">
    <location>
        <begin position="28"/>
        <end position="45"/>
    </location>
</feature>
<dbReference type="PANTHER" id="PTHR43649:SF31">
    <property type="entry name" value="SN-GLYCEROL-3-PHOSPHATE-BINDING PERIPLASMIC PROTEIN UGPB"/>
    <property type="match status" value="1"/>
</dbReference>
<evidence type="ECO:0000256" key="2">
    <source>
        <dbReference type="ARBA" id="ARBA00008520"/>
    </source>
</evidence>
<reference evidence="8" key="1">
    <citation type="submission" date="2015-08" db="EMBL/GenBank/DDBJ databases">
        <title>Complete DNA Sequence of Pseudomonas syringae pv. actinidiae, the Causal Agent of Kiwifruit Canker Disease.</title>
        <authorList>
            <person name="Rikkerink E.H.A."/>
            <person name="Fineran P.C."/>
        </authorList>
    </citation>
    <scope>NUCLEOTIDE SEQUENCE</scope>
    <source>
        <strain evidence="8">DSM 13666</strain>
    </source>
</reference>
<dbReference type="SUPFAM" id="SSF53850">
    <property type="entry name" value="Periplasmic binding protein-like II"/>
    <property type="match status" value="1"/>
</dbReference>
<dbReference type="Gene3D" id="3.40.190.10">
    <property type="entry name" value="Periplasmic binding protein-like II"/>
    <property type="match status" value="2"/>
</dbReference>
<evidence type="ECO:0000256" key="3">
    <source>
        <dbReference type="ARBA" id="ARBA00022448"/>
    </source>
</evidence>
<feature type="signal peptide" evidence="7">
    <location>
        <begin position="1"/>
        <end position="18"/>
    </location>
</feature>
<dbReference type="PANTHER" id="PTHR43649">
    <property type="entry name" value="ARABINOSE-BINDING PROTEIN-RELATED"/>
    <property type="match status" value="1"/>
</dbReference>
<accession>A0A0M0KM08</accession>
<feature type="chain" id="PRO_5044367179" evidence="7">
    <location>
        <begin position="19"/>
        <end position="459"/>
    </location>
</feature>
<dbReference type="GO" id="GO:0055085">
    <property type="term" value="P:transmembrane transport"/>
    <property type="evidence" value="ECO:0007669"/>
    <property type="project" value="InterPro"/>
</dbReference>
<dbReference type="PROSITE" id="PS51257">
    <property type="entry name" value="PROKAR_LIPOPROTEIN"/>
    <property type="match status" value="1"/>
</dbReference>
<feature type="region of interest" description="Disordered" evidence="6">
    <location>
        <begin position="24"/>
        <end position="47"/>
    </location>
</feature>
<keyword evidence="3" id="KW-0813">Transport</keyword>
<evidence type="ECO:0000313" key="8">
    <source>
        <dbReference type="EMBL" id="KOO39830.1"/>
    </source>
</evidence>
<evidence type="ECO:0000256" key="1">
    <source>
        <dbReference type="ARBA" id="ARBA00004196"/>
    </source>
</evidence>
<protein>
    <submittedName>
        <fullName evidence="8">Glycerol-3-phosphate ABC transporter substrate-binding protein</fullName>
    </submittedName>
</protein>
<gene>
    <name evidence="8" type="ORF">AMD02_13955</name>
</gene>
<keyword evidence="4 7" id="KW-0732">Signal</keyword>
<comment type="similarity">
    <text evidence="2">Belongs to the bacterial solute-binding protein 1 family.</text>
</comment>
<dbReference type="PATRIC" id="fig|136160.3.peg.3245"/>
<keyword evidence="5" id="KW-0574">Periplasm</keyword>
<organism evidence="8">
    <name type="scientific">Halalkalibacterium halodurans</name>
    <name type="common">Bacillus halodurans</name>
    <dbReference type="NCBI Taxonomy" id="86665"/>
    <lineage>
        <taxon>Bacteria</taxon>
        <taxon>Bacillati</taxon>
        <taxon>Bacillota</taxon>
        <taxon>Bacilli</taxon>
        <taxon>Bacillales</taxon>
        <taxon>Bacillaceae</taxon>
        <taxon>Halalkalibacterium (ex Joshi et al. 2022)</taxon>
    </lineage>
</organism>
<dbReference type="PROSITE" id="PS01037">
    <property type="entry name" value="SBP_BACTERIAL_1"/>
    <property type="match status" value="1"/>
</dbReference>
<comment type="subcellular location">
    <subcellularLocation>
        <location evidence="1">Cell envelope</location>
    </subcellularLocation>
</comment>
<evidence type="ECO:0000256" key="5">
    <source>
        <dbReference type="ARBA" id="ARBA00022764"/>
    </source>
</evidence>
<evidence type="ECO:0000256" key="4">
    <source>
        <dbReference type="ARBA" id="ARBA00022729"/>
    </source>
</evidence>
<evidence type="ECO:0000256" key="7">
    <source>
        <dbReference type="SAM" id="SignalP"/>
    </source>
</evidence>
<dbReference type="EMBL" id="LILD01000001">
    <property type="protein sequence ID" value="KOO39830.1"/>
    <property type="molecule type" value="Genomic_DNA"/>
</dbReference>
<dbReference type="RefSeq" id="WP_053431685.1">
    <property type="nucleotide sequence ID" value="NZ_CP040441.1"/>
</dbReference>
<dbReference type="InterPro" id="IPR006059">
    <property type="entry name" value="SBP"/>
</dbReference>
<comment type="caution">
    <text evidence="8">The sequence shown here is derived from an EMBL/GenBank/DDBJ whole genome shotgun (WGS) entry which is preliminary data.</text>
</comment>
<evidence type="ECO:0000256" key="6">
    <source>
        <dbReference type="SAM" id="MobiDB-lite"/>
    </source>
</evidence>
<sequence>MKKFVFMLMVIFCSFWLAACSGGSEQTGSEEESAEADNESSEEAGEGVANAEKLQVEFWHGMSGGLGETLDELVATYNESQDEVEIVPEYQGSYEELLTKFRSVGGTSDSPGLVQVFEIGTKYMIESGFITPVQEWIDKDNYDVSQLEENILTYYSVDGDLYSMPFNSSTPALYYNKDAFEEVGLDPENPPRSFSEIKEAAEKLTTDDRYGFSILGYGWFFEQLLATQGADYVNNDNGRTDEATEAVFNGEEGLRVFEWIYDMNNDGTFGYFGTNWDDLRAAFQAEQVAMILDSTAGIKGTVEAAPFEVGVGFIPHADDVEPNGVIIGGGSIWMANGISEEEQAAAFDFLKYLQTPEVQAEWHINTGYFAINPAAYEEPIVEQEHENIPQLRVPIEQLQQTVPSTATQGALIPVFPESRQHVVTALENMLQGTDPKTALDQAAEGTNRAIEVYNRTAGE</sequence>
<dbReference type="Pfam" id="PF13416">
    <property type="entry name" value="SBP_bac_8"/>
    <property type="match status" value="1"/>
</dbReference>
<dbReference type="CDD" id="cd14748">
    <property type="entry name" value="PBP2_UgpB"/>
    <property type="match status" value="1"/>
</dbReference>
<name>A0A0M0KM08_ALKHA</name>
<dbReference type="InterPro" id="IPR006061">
    <property type="entry name" value="SBP_1_CS"/>
</dbReference>
<dbReference type="GO" id="GO:0030313">
    <property type="term" value="C:cell envelope"/>
    <property type="evidence" value="ECO:0007669"/>
    <property type="project" value="UniProtKB-SubCell"/>
</dbReference>
<dbReference type="GeneID" id="87596710"/>
<dbReference type="InterPro" id="IPR050490">
    <property type="entry name" value="Bact_solute-bd_prot1"/>
</dbReference>
<proteinExistence type="inferred from homology"/>
<dbReference type="AlphaFoldDB" id="A0A0M0KM08"/>